<dbReference type="Proteomes" id="UP000279541">
    <property type="component" value="Chromosome"/>
</dbReference>
<feature type="chain" id="PRO_5044563322" description="Tetratricopeptide repeat protein" evidence="1">
    <location>
        <begin position="20"/>
        <end position="219"/>
    </location>
</feature>
<evidence type="ECO:0000313" key="4">
    <source>
        <dbReference type="Proteomes" id="UP000186106"/>
    </source>
</evidence>
<keyword evidence="1" id="KW-0732">Signal</keyword>
<reference evidence="3 4" key="1">
    <citation type="submission" date="2017-01" db="EMBL/GenBank/DDBJ databases">
        <authorList>
            <person name="Mah S.A."/>
            <person name="Swanson W.J."/>
            <person name="Moy G.W."/>
            <person name="Vacquier V.D."/>
        </authorList>
    </citation>
    <scope>NUCLEOTIDE SEQUENCE [LARGE SCALE GENOMIC DNA]</scope>
    <source>
        <strain evidence="3 4">DSM 16927</strain>
    </source>
</reference>
<proteinExistence type="predicted"/>
<keyword evidence="5" id="KW-1185">Reference proteome</keyword>
<dbReference type="RefSeq" id="WP_076352902.1">
    <property type="nucleotide sequence ID" value="NZ_CP033926.1"/>
</dbReference>
<feature type="signal peptide" evidence="1">
    <location>
        <begin position="1"/>
        <end position="19"/>
    </location>
</feature>
<dbReference type="STRING" id="112234.SAMN05421768_103146"/>
<evidence type="ECO:0000256" key="1">
    <source>
        <dbReference type="SAM" id="SignalP"/>
    </source>
</evidence>
<gene>
    <name evidence="2" type="ORF">EG359_14785</name>
    <name evidence="3" type="ORF">SAMN05421768_103146</name>
</gene>
<dbReference type="AlphaFoldDB" id="A0A1N7I7M6"/>
<dbReference type="EMBL" id="FTNZ01000003">
    <property type="protein sequence ID" value="SIS33075.1"/>
    <property type="molecule type" value="Genomic_DNA"/>
</dbReference>
<dbReference type="OrthoDB" id="1150971at2"/>
<protein>
    <recommendedName>
        <fullName evidence="6">Tetratricopeptide repeat protein</fullName>
    </recommendedName>
</protein>
<evidence type="ECO:0000313" key="5">
    <source>
        <dbReference type="Proteomes" id="UP000279541"/>
    </source>
</evidence>
<name>A0A1N7I7M6_9FLAO</name>
<evidence type="ECO:0000313" key="2">
    <source>
        <dbReference type="EMBL" id="AZB00799.1"/>
    </source>
</evidence>
<organism evidence="3 4">
    <name type="scientific">Chryseobacterium joostei</name>
    <dbReference type="NCBI Taxonomy" id="112234"/>
    <lineage>
        <taxon>Bacteria</taxon>
        <taxon>Pseudomonadati</taxon>
        <taxon>Bacteroidota</taxon>
        <taxon>Flavobacteriia</taxon>
        <taxon>Flavobacteriales</taxon>
        <taxon>Weeksellaceae</taxon>
        <taxon>Chryseobacterium group</taxon>
        <taxon>Chryseobacterium</taxon>
    </lineage>
</organism>
<dbReference type="KEGG" id="cjt:EG359_14785"/>
<dbReference type="EMBL" id="CP033926">
    <property type="protein sequence ID" value="AZB00799.1"/>
    <property type="molecule type" value="Genomic_DNA"/>
</dbReference>
<reference evidence="2 5" key="2">
    <citation type="submission" date="2018-11" db="EMBL/GenBank/DDBJ databases">
        <title>Proposal to divide the Flavobacteriaceae and reorganize its genera based on Amino Acid Identity values calculated from whole genome sequences.</title>
        <authorList>
            <person name="Nicholson A.C."/>
            <person name="Gulvik C.A."/>
            <person name="Whitney A.M."/>
            <person name="Humrighouse B.W."/>
            <person name="Bell M."/>
            <person name="Holmes B."/>
            <person name="Steigerwalt A.G."/>
            <person name="Villarma A."/>
            <person name="Sheth M."/>
            <person name="Batra D."/>
            <person name="Pryor J."/>
            <person name="Bernardet J.-F."/>
            <person name="Hugo C."/>
            <person name="Kampfer P."/>
            <person name="Newman J."/>
            <person name="McQuiston J.R."/>
        </authorList>
    </citation>
    <scope>NUCLEOTIDE SEQUENCE [LARGE SCALE GENOMIC DNA]</scope>
    <source>
        <strain evidence="2 5">DSM 16927</strain>
    </source>
</reference>
<accession>A0A1N7I7M6</accession>
<sequence length="219" mass="24684">MKKYILSFALVLMSLTAFAQSDYEKIMSEKIGKIEACKTTEEFQALANDFQRIGSKESGQWLPSYYAAFSYIQKGRIMMRDGNMQELDGVAAQAEKYLGTAQNLAGADNAEIHLLKKMAYSLRMMVNPQQRFMTDGVRASEELSRAEKLDPTNPRIALIKAEDTYFTPEQFGGSKTKGIEMFKEAIAKFNAYKPKTALDPNWGRGEAEYFMSLSAEKGR</sequence>
<dbReference type="Proteomes" id="UP000186106">
    <property type="component" value="Unassembled WGS sequence"/>
</dbReference>
<evidence type="ECO:0008006" key="6">
    <source>
        <dbReference type="Google" id="ProtNLM"/>
    </source>
</evidence>
<evidence type="ECO:0000313" key="3">
    <source>
        <dbReference type="EMBL" id="SIS33075.1"/>
    </source>
</evidence>